<evidence type="ECO:0000313" key="1">
    <source>
        <dbReference type="EMBL" id="KAJ7993407.1"/>
    </source>
</evidence>
<evidence type="ECO:0000313" key="2">
    <source>
        <dbReference type="Proteomes" id="UP001157502"/>
    </source>
</evidence>
<keyword evidence="2" id="KW-1185">Reference proteome</keyword>
<sequence length="84" mass="9605">MQKESGKVCMLSIAWILVVMFLRLSATNRRRGLRRLRMLTGGPTRYCAINPNTSILRIWFDVCSSYMFGGGAYGCRCSSVYYCF</sequence>
<reference evidence="1" key="1">
    <citation type="submission" date="2021-05" db="EMBL/GenBank/DDBJ databases">
        <authorList>
            <person name="Pan Q."/>
            <person name="Jouanno E."/>
            <person name="Zahm M."/>
            <person name="Klopp C."/>
            <person name="Cabau C."/>
            <person name="Louis A."/>
            <person name="Berthelot C."/>
            <person name="Parey E."/>
            <person name="Roest Crollius H."/>
            <person name="Montfort J."/>
            <person name="Robinson-Rechavi M."/>
            <person name="Bouchez O."/>
            <person name="Lampietro C."/>
            <person name="Lopez Roques C."/>
            <person name="Donnadieu C."/>
            <person name="Postlethwait J."/>
            <person name="Bobe J."/>
            <person name="Dillon D."/>
            <person name="Chandos A."/>
            <person name="von Hippel F."/>
            <person name="Guiguen Y."/>
        </authorList>
    </citation>
    <scope>NUCLEOTIDE SEQUENCE</scope>
    <source>
        <strain evidence="1">YG-Jan2019</strain>
    </source>
</reference>
<dbReference type="Proteomes" id="UP001157502">
    <property type="component" value="Chromosome 24"/>
</dbReference>
<protein>
    <submittedName>
        <fullName evidence="1">Uncharacterized protein</fullName>
    </submittedName>
</protein>
<accession>A0ACC2FQ48</accession>
<organism evidence="1 2">
    <name type="scientific">Dallia pectoralis</name>
    <name type="common">Alaska blackfish</name>
    <dbReference type="NCBI Taxonomy" id="75939"/>
    <lineage>
        <taxon>Eukaryota</taxon>
        <taxon>Metazoa</taxon>
        <taxon>Chordata</taxon>
        <taxon>Craniata</taxon>
        <taxon>Vertebrata</taxon>
        <taxon>Euteleostomi</taxon>
        <taxon>Actinopterygii</taxon>
        <taxon>Neopterygii</taxon>
        <taxon>Teleostei</taxon>
        <taxon>Protacanthopterygii</taxon>
        <taxon>Esociformes</taxon>
        <taxon>Umbridae</taxon>
        <taxon>Dallia</taxon>
    </lineage>
</organism>
<dbReference type="EMBL" id="CM055751">
    <property type="protein sequence ID" value="KAJ7993407.1"/>
    <property type="molecule type" value="Genomic_DNA"/>
</dbReference>
<gene>
    <name evidence="1" type="ORF">DPEC_G00272120</name>
</gene>
<proteinExistence type="predicted"/>
<comment type="caution">
    <text evidence="1">The sequence shown here is derived from an EMBL/GenBank/DDBJ whole genome shotgun (WGS) entry which is preliminary data.</text>
</comment>
<name>A0ACC2FQ48_DALPE</name>